<keyword evidence="1" id="KW-0472">Membrane</keyword>
<evidence type="ECO:0000313" key="2">
    <source>
        <dbReference type="EMBL" id="JAH65524.1"/>
    </source>
</evidence>
<organism evidence="2">
    <name type="scientific">Anguilla anguilla</name>
    <name type="common">European freshwater eel</name>
    <name type="synonym">Muraena anguilla</name>
    <dbReference type="NCBI Taxonomy" id="7936"/>
    <lineage>
        <taxon>Eukaryota</taxon>
        <taxon>Metazoa</taxon>
        <taxon>Chordata</taxon>
        <taxon>Craniata</taxon>
        <taxon>Vertebrata</taxon>
        <taxon>Euteleostomi</taxon>
        <taxon>Actinopterygii</taxon>
        <taxon>Neopterygii</taxon>
        <taxon>Teleostei</taxon>
        <taxon>Anguilliformes</taxon>
        <taxon>Anguillidae</taxon>
        <taxon>Anguilla</taxon>
    </lineage>
</organism>
<reference evidence="2" key="2">
    <citation type="journal article" date="2015" name="Fish Shellfish Immunol.">
        <title>Early steps in the European eel (Anguilla anguilla)-Vibrio vulnificus interaction in the gills: Role of the RtxA13 toxin.</title>
        <authorList>
            <person name="Callol A."/>
            <person name="Pajuelo D."/>
            <person name="Ebbesson L."/>
            <person name="Teles M."/>
            <person name="MacKenzie S."/>
            <person name="Amaro C."/>
        </authorList>
    </citation>
    <scope>NUCLEOTIDE SEQUENCE</scope>
</reference>
<reference evidence="2" key="1">
    <citation type="submission" date="2014-11" db="EMBL/GenBank/DDBJ databases">
        <authorList>
            <person name="Amaro Gonzalez C."/>
        </authorList>
    </citation>
    <scope>NUCLEOTIDE SEQUENCE</scope>
</reference>
<protein>
    <submittedName>
        <fullName evidence="2">Uncharacterized protein</fullName>
    </submittedName>
</protein>
<dbReference type="AlphaFoldDB" id="A0A0E9UI36"/>
<feature type="transmembrane region" description="Helical" evidence="1">
    <location>
        <begin position="14"/>
        <end position="29"/>
    </location>
</feature>
<evidence type="ECO:0000256" key="1">
    <source>
        <dbReference type="SAM" id="Phobius"/>
    </source>
</evidence>
<proteinExistence type="predicted"/>
<dbReference type="EMBL" id="GBXM01043053">
    <property type="protein sequence ID" value="JAH65524.1"/>
    <property type="molecule type" value="Transcribed_RNA"/>
</dbReference>
<sequence length="42" mass="5147">MIHTAQKKTLMKRLLFRVIIMLICSYSYFHKEKKTFIHCDMV</sequence>
<keyword evidence="1" id="KW-1133">Transmembrane helix</keyword>
<keyword evidence="1" id="KW-0812">Transmembrane</keyword>
<accession>A0A0E9UI36</accession>
<name>A0A0E9UI36_ANGAN</name>